<evidence type="ECO:0000259" key="2">
    <source>
        <dbReference type="Pfam" id="PF16862"/>
    </source>
</evidence>
<dbReference type="STRING" id="660025.F9F4W8"/>
<evidence type="ECO:0000313" key="3">
    <source>
        <dbReference type="EMBL" id="EGU88097.1"/>
    </source>
</evidence>
<dbReference type="OrthoDB" id="2796951at2759"/>
<dbReference type="AlphaFoldDB" id="F9F4W8"/>
<dbReference type="Gene3D" id="3.20.20.80">
    <property type="entry name" value="Glycosidases"/>
    <property type="match status" value="1"/>
</dbReference>
<dbReference type="SUPFAM" id="SSF51445">
    <property type="entry name" value="(Trans)glycosidases"/>
    <property type="match status" value="1"/>
</dbReference>
<proteinExistence type="predicted"/>
<protein>
    <recommendedName>
        <fullName evidence="2">Beta-glucuronidase C-terminal domain-containing protein</fullName>
    </recommendedName>
</protein>
<dbReference type="InterPro" id="IPR052974">
    <property type="entry name" value="GH79_Enzymes"/>
</dbReference>
<name>F9F4W8_FUSOF</name>
<gene>
    <name evidence="3" type="ORF">FOXB_01443</name>
</gene>
<dbReference type="Gene3D" id="2.60.40.1180">
    <property type="entry name" value="Golgi alpha-mannosidase II"/>
    <property type="match status" value="1"/>
</dbReference>
<dbReference type="PANTHER" id="PTHR36183:SF3">
    <property type="entry name" value="BETA-GLUCURONIDASE C-TERMINAL DOMAIN-CONTAINING PROTEIN"/>
    <property type="match status" value="1"/>
</dbReference>
<feature type="chain" id="PRO_5003389065" description="Beta-glucuronidase C-terminal domain-containing protein" evidence="1">
    <location>
        <begin position="22"/>
        <end position="527"/>
    </location>
</feature>
<dbReference type="PANTHER" id="PTHR36183">
    <property type="entry name" value="BETA-GLUCURONIDASE"/>
    <property type="match status" value="1"/>
</dbReference>
<feature type="signal peptide" evidence="1">
    <location>
        <begin position="1"/>
        <end position="21"/>
    </location>
</feature>
<dbReference type="Pfam" id="PF16862">
    <property type="entry name" value="Glyco_hydro_79C"/>
    <property type="match status" value="1"/>
</dbReference>
<dbReference type="InterPro" id="IPR031728">
    <property type="entry name" value="GlcAase_C"/>
</dbReference>
<comment type="caution">
    <text evidence="3">The sequence shown here is derived from an EMBL/GenBank/DDBJ whole genome shotgun (WGS) entry which is preliminary data.</text>
</comment>
<keyword evidence="1" id="KW-0732">Signal</keyword>
<evidence type="ECO:0000256" key="1">
    <source>
        <dbReference type="SAM" id="SignalP"/>
    </source>
</evidence>
<dbReference type="InterPro" id="IPR013780">
    <property type="entry name" value="Glyco_hydro_b"/>
</dbReference>
<sequence length="527" mass="56074">MRLTALYAVITVAVDRLGALAEGLPVVINVPRVASDDAASLDPSPVSFSLPFAGLPGYFPGIPLTLKCLGTFKDEELLSKYGGVNPGWLTAADDSFRDYATFDPNLAVPNVITGTAPTGQGISTYGPLLMRLVADYQGPIVWGLNRGGNNITNAIAAAKAAVKQLPSLYALELGNEPDVFGAIKQPIASTVNEWTPETDAESESEWQAAIGQAINRNSIFQAASYYQNPTLEWSAANYFKYANASADKYIIVFSHHNYPQSAISSQEDPPNAEALMSHINVTKNVGLYKDDVKAAQARGFDYVFGETNSVANVSELLVSGNGSPGQGETFATGLWVLDYALQAASIGIKRLYFHQGTAGKSYYVWFNEKGVLSPFYGGYVAAQAMAGGSRIQALDGGSTNYAGYSIHGSNGKVKKLVLINTDFFNGNGTRSTQKFVLKNLSSKRVSAMRLTAKSSLSRQDDGEAPTFAGISVDDSTCQPSGKTVVETVDVTGGSASFNLAASEALLITLYTMRKVEPNPVGLVIAPR</sequence>
<feature type="domain" description="Beta-glucuronidase C-terminal" evidence="2">
    <location>
        <begin position="403"/>
        <end position="506"/>
    </location>
</feature>
<accession>F9F4W8</accession>
<dbReference type="InterPro" id="IPR017853">
    <property type="entry name" value="GH"/>
</dbReference>
<organism evidence="3">
    <name type="scientific">Fusarium oxysporum (strain Fo5176)</name>
    <name type="common">Fusarium vascular wilt</name>
    <dbReference type="NCBI Taxonomy" id="660025"/>
    <lineage>
        <taxon>Eukaryota</taxon>
        <taxon>Fungi</taxon>
        <taxon>Dikarya</taxon>
        <taxon>Ascomycota</taxon>
        <taxon>Pezizomycotina</taxon>
        <taxon>Sordariomycetes</taxon>
        <taxon>Hypocreomycetidae</taxon>
        <taxon>Hypocreales</taxon>
        <taxon>Nectriaceae</taxon>
        <taxon>Fusarium</taxon>
        <taxon>Fusarium oxysporum species complex</taxon>
    </lineage>
</organism>
<reference evidence="3" key="1">
    <citation type="journal article" date="2012" name="Mol. Plant Microbe Interact.">
        <title>A highly conserved effector in Fusarium oxysporum is required for full virulence on Arabidopsis.</title>
        <authorList>
            <person name="Thatcher L.F."/>
            <person name="Gardiner D.M."/>
            <person name="Kazan K."/>
            <person name="Manners J."/>
        </authorList>
    </citation>
    <scope>NUCLEOTIDE SEQUENCE [LARGE SCALE GENOMIC DNA]</scope>
    <source>
        <strain evidence="3">Fo5176</strain>
    </source>
</reference>
<dbReference type="EMBL" id="AFQF01000485">
    <property type="protein sequence ID" value="EGU88097.1"/>
    <property type="molecule type" value="Genomic_DNA"/>
</dbReference>